<comment type="caution">
    <text evidence="2">The sequence shown here is derived from an EMBL/GenBank/DDBJ whole genome shotgun (WGS) entry which is preliminary data.</text>
</comment>
<name>A0A0M0JHI4_9EUKA</name>
<feature type="region of interest" description="Disordered" evidence="1">
    <location>
        <begin position="311"/>
        <end position="331"/>
    </location>
</feature>
<feature type="compositionally biased region" description="Basic residues" evidence="1">
    <location>
        <begin position="318"/>
        <end position="331"/>
    </location>
</feature>
<evidence type="ECO:0000313" key="3">
    <source>
        <dbReference type="Proteomes" id="UP000037460"/>
    </source>
</evidence>
<protein>
    <submittedName>
        <fullName evidence="2">Uncharacterized protein</fullName>
    </submittedName>
</protein>
<evidence type="ECO:0000313" key="2">
    <source>
        <dbReference type="EMBL" id="KOO26051.1"/>
    </source>
</evidence>
<proteinExistence type="predicted"/>
<reference evidence="3" key="1">
    <citation type="journal article" date="2015" name="PLoS Genet.">
        <title>Genome Sequence and Transcriptome Analyses of Chrysochromulina tobin: Metabolic Tools for Enhanced Algal Fitness in the Prominent Order Prymnesiales (Haptophyceae).</title>
        <authorList>
            <person name="Hovde B.T."/>
            <person name="Deodato C.R."/>
            <person name="Hunsperger H.M."/>
            <person name="Ryken S.A."/>
            <person name="Yost W."/>
            <person name="Jha R.K."/>
            <person name="Patterson J."/>
            <person name="Monnat R.J. Jr."/>
            <person name="Barlow S.B."/>
            <person name="Starkenburg S.R."/>
            <person name="Cattolico R.A."/>
        </authorList>
    </citation>
    <scope>NUCLEOTIDE SEQUENCE</scope>
    <source>
        <strain evidence="3">CCMP291</strain>
    </source>
</reference>
<keyword evidence="3" id="KW-1185">Reference proteome</keyword>
<dbReference type="EMBL" id="JWZX01002897">
    <property type="protein sequence ID" value="KOO26051.1"/>
    <property type="molecule type" value="Genomic_DNA"/>
</dbReference>
<dbReference type="Proteomes" id="UP000037460">
    <property type="component" value="Unassembled WGS sequence"/>
</dbReference>
<dbReference type="AlphaFoldDB" id="A0A0M0JHI4"/>
<organism evidence="2 3">
    <name type="scientific">Chrysochromulina tobinii</name>
    <dbReference type="NCBI Taxonomy" id="1460289"/>
    <lineage>
        <taxon>Eukaryota</taxon>
        <taxon>Haptista</taxon>
        <taxon>Haptophyta</taxon>
        <taxon>Prymnesiophyceae</taxon>
        <taxon>Prymnesiales</taxon>
        <taxon>Chrysochromulinaceae</taxon>
        <taxon>Chrysochromulina</taxon>
    </lineage>
</organism>
<accession>A0A0M0JHI4</accession>
<sequence>MRRLQTSHDDLHSWTRLLTIIVSSSPVPSNPDTTTLHAGFRSLAIVPGLPQCAKIIQFDGPQSSLPEQRVRDYVEFKRRVRQLSASDPAFVRSAVYESDRFRFAAHNLAAAVAHVNTTFLFSLQHDYQLVRPFDAPGLLSSMLVLPIIKHVRLNMRPNAPARGFDGVVANVTLPGLRVPRTRTCGWSDAPHIASTAYYRDFVLPRNLGDHNGGRRKFMEESLHYPMQRNFKPGGCWATKQQLLQGLPLVWPLDFDEYGTYLYGYALATDGSYTRHRSLRGNMPQWGLEHDPKGEIAGTTARKALKHALGKELGAGGRGRLKRRRGVRRRRR</sequence>
<evidence type="ECO:0000256" key="1">
    <source>
        <dbReference type="SAM" id="MobiDB-lite"/>
    </source>
</evidence>
<gene>
    <name evidence="2" type="ORF">Ctob_007364</name>
</gene>